<dbReference type="AlphaFoldDB" id="A0A830GVC3"/>
<evidence type="ECO:0008006" key="3">
    <source>
        <dbReference type="Google" id="ProtNLM"/>
    </source>
</evidence>
<evidence type="ECO:0000313" key="2">
    <source>
        <dbReference type="Proteomes" id="UP000610960"/>
    </source>
</evidence>
<protein>
    <recommendedName>
        <fullName evidence="3">TRASH domain-containing protein</fullName>
    </recommendedName>
</protein>
<evidence type="ECO:0000313" key="1">
    <source>
        <dbReference type="EMBL" id="GGP20840.1"/>
    </source>
</evidence>
<name>A0A830GVC3_9CREN</name>
<dbReference type="RefSeq" id="WP_188596362.1">
    <property type="nucleotide sequence ID" value="NZ_BMNL01000002.1"/>
</dbReference>
<accession>A0A830GVC3</accession>
<sequence>MKALVNGREAGSKEMGCALCGATWGNHHEEVEGERLFFCCDLCAAGFRRTVEEIKRRTGWDYIDEIQLVGNYHAGRTVTAISGGRSARFYVKFNEDAEIETFREE</sequence>
<dbReference type="Proteomes" id="UP000610960">
    <property type="component" value="Unassembled WGS sequence"/>
</dbReference>
<comment type="caution">
    <text evidence="1">The sequence shown here is derived from an EMBL/GenBank/DDBJ whole genome shotgun (WGS) entry which is preliminary data.</text>
</comment>
<proteinExistence type="predicted"/>
<organism evidence="1 2">
    <name type="scientific">Thermocladium modestius</name>
    <dbReference type="NCBI Taxonomy" id="62609"/>
    <lineage>
        <taxon>Archaea</taxon>
        <taxon>Thermoproteota</taxon>
        <taxon>Thermoprotei</taxon>
        <taxon>Thermoproteales</taxon>
        <taxon>Thermoproteaceae</taxon>
        <taxon>Thermocladium</taxon>
    </lineage>
</organism>
<dbReference type="InterPro" id="IPR021585">
    <property type="entry name" value="Ta0938"/>
</dbReference>
<gene>
    <name evidence="1" type="ORF">GCM10007981_10540</name>
</gene>
<dbReference type="EMBL" id="BMNL01000002">
    <property type="protein sequence ID" value="GGP20840.1"/>
    <property type="molecule type" value="Genomic_DNA"/>
</dbReference>
<dbReference type="Pfam" id="PF11494">
    <property type="entry name" value="Ta0938"/>
    <property type="match status" value="1"/>
</dbReference>
<reference evidence="1" key="2">
    <citation type="submission" date="2020-09" db="EMBL/GenBank/DDBJ databases">
        <authorList>
            <person name="Sun Q."/>
            <person name="Ohkuma M."/>
        </authorList>
    </citation>
    <scope>NUCLEOTIDE SEQUENCE</scope>
    <source>
        <strain evidence="1">JCM 10088</strain>
    </source>
</reference>
<reference evidence="1" key="1">
    <citation type="journal article" date="2014" name="Int. J. Syst. Evol. Microbiol.">
        <title>Complete genome sequence of Corynebacterium casei LMG S-19264T (=DSM 44701T), isolated from a smear-ripened cheese.</title>
        <authorList>
            <consortium name="US DOE Joint Genome Institute (JGI-PGF)"/>
            <person name="Walter F."/>
            <person name="Albersmeier A."/>
            <person name="Kalinowski J."/>
            <person name="Ruckert C."/>
        </authorList>
    </citation>
    <scope>NUCLEOTIDE SEQUENCE</scope>
    <source>
        <strain evidence="1">JCM 10088</strain>
    </source>
</reference>
<dbReference type="OrthoDB" id="33200at2157"/>
<keyword evidence="2" id="KW-1185">Reference proteome</keyword>